<dbReference type="Proteomes" id="UP000037035">
    <property type="component" value="Unassembled WGS sequence"/>
</dbReference>
<evidence type="ECO:0000313" key="3">
    <source>
        <dbReference type="Proteomes" id="UP000037035"/>
    </source>
</evidence>
<feature type="compositionally biased region" description="Low complexity" evidence="1">
    <location>
        <begin position="95"/>
        <end position="110"/>
    </location>
</feature>
<name>A0A0L6V7G1_9BASI</name>
<feature type="compositionally biased region" description="Polar residues" evidence="1">
    <location>
        <begin position="112"/>
        <end position="121"/>
    </location>
</feature>
<feature type="compositionally biased region" description="Basic residues" evidence="1">
    <location>
        <begin position="16"/>
        <end position="35"/>
    </location>
</feature>
<feature type="compositionally biased region" description="Low complexity" evidence="1">
    <location>
        <begin position="157"/>
        <end position="193"/>
    </location>
</feature>
<dbReference type="STRING" id="27349.A0A0L6V7G1"/>
<keyword evidence="3" id="KW-1185">Reference proteome</keyword>
<feature type="compositionally biased region" description="Low complexity" evidence="1">
    <location>
        <begin position="122"/>
        <end position="147"/>
    </location>
</feature>
<organism evidence="2 3">
    <name type="scientific">Puccinia sorghi</name>
    <dbReference type="NCBI Taxonomy" id="27349"/>
    <lineage>
        <taxon>Eukaryota</taxon>
        <taxon>Fungi</taxon>
        <taxon>Dikarya</taxon>
        <taxon>Basidiomycota</taxon>
        <taxon>Pucciniomycotina</taxon>
        <taxon>Pucciniomycetes</taxon>
        <taxon>Pucciniales</taxon>
        <taxon>Pucciniaceae</taxon>
        <taxon>Puccinia</taxon>
    </lineage>
</organism>
<evidence type="ECO:0000313" key="2">
    <source>
        <dbReference type="EMBL" id="KNZ56664.1"/>
    </source>
</evidence>
<protein>
    <submittedName>
        <fullName evidence="2">Uncharacterized protein</fullName>
    </submittedName>
</protein>
<feature type="compositionally biased region" description="Polar residues" evidence="1">
    <location>
        <begin position="194"/>
        <end position="203"/>
    </location>
</feature>
<proteinExistence type="predicted"/>
<gene>
    <name evidence="2" type="ORF">VP01_2350g2</name>
</gene>
<feature type="compositionally biased region" description="Polar residues" evidence="1">
    <location>
        <begin position="214"/>
        <end position="225"/>
    </location>
</feature>
<dbReference type="VEuPathDB" id="FungiDB:VP01_2350g2"/>
<accession>A0A0L6V7G1</accession>
<sequence>MSSSFFPSPPASPHHSSPHHPSPHQQSPHHQKQNNHHQNIPPIERKEPFRTLIKPFLKRGTSTTFDSIKDHLKLSSSAHHKQHSIENPLNPASEPQPTSSSVSPRSLPCSTKLLSSNLNSRQSHPNCSESSSSKSSSIHQQQPQSLSSRHKISRARQAASLKLHALSSLSSKSSTNQPPSNSKTNSPSTHPSSLNDSVSNQHQPRPLNDLIYSSYPNSPLTPSSTRPLNSIVSITSSIHSLLTQPALVTLAQLAPAQLLSGVHSSCFGSSDAFRIFDAHLPTTIEQLSASSIALPITSISSIWRLLNSVTRTQLTPPP</sequence>
<feature type="region of interest" description="Disordered" evidence="1">
    <location>
        <begin position="1"/>
        <end position="225"/>
    </location>
</feature>
<comment type="caution">
    <text evidence="2">The sequence shown here is derived from an EMBL/GenBank/DDBJ whole genome shotgun (WGS) entry which is preliminary data.</text>
</comment>
<evidence type="ECO:0000256" key="1">
    <source>
        <dbReference type="SAM" id="MobiDB-lite"/>
    </source>
</evidence>
<dbReference type="EMBL" id="LAVV01007226">
    <property type="protein sequence ID" value="KNZ56664.1"/>
    <property type="molecule type" value="Genomic_DNA"/>
</dbReference>
<reference evidence="2 3" key="1">
    <citation type="submission" date="2015-08" db="EMBL/GenBank/DDBJ databases">
        <title>Next Generation Sequencing and Analysis of the Genome of Puccinia sorghi L Schw, the Causal Agent of Maize Common Rust.</title>
        <authorList>
            <person name="Rochi L."/>
            <person name="Burguener G."/>
            <person name="Darino M."/>
            <person name="Turjanski A."/>
            <person name="Kreff E."/>
            <person name="Dieguez M.J."/>
            <person name="Sacco F."/>
        </authorList>
    </citation>
    <scope>NUCLEOTIDE SEQUENCE [LARGE SCALE GENOMIC DNA]</scope>
    <source>
        <strain evidence="2 3">RO10H11247</strain>
    </source>
</reference>
<dbReference type="AlphaFoldDB" id="A0A0L6V7G1"/>